<accession>A0A930VGE0</accession>
<evidence type="ECO:0000259" key="2">
    <source>
        <dbReference type="Pfam" id="PF01243"/>
    </source>
</evidence>
<protein>
    <submittedName>
        <fullName evidence="3">Pyridoxamine 5'-phosphate oxidase</fullName>
    </submittedName>
</protein>
<dbReference type="InterPro" id="IPR011576">
    <property type="entry name" value="Pyridox_Oxase_N"/>
</dbReference>
<dbReference type="Proteomes" id="UP000640489">
    <property type="component" value="Unassembled WGS sequence"/>
</dbReference>
<dbReference type="PANTHER" id="PTHR35176">
    <property type="entry name" value="HEME OXYGENASE HI_0854-RELATED"/>
    <property type="match status" value="1"/>
</dbReference>
<evidence type="ECO:0000256" key="1">
    <source>
        <dbReference type="ARBA" id="ARBA00023002"/>
    </source>
</evidence>
<dbReference type="EMBL" id="JADKPN010000023">
    <property type="protein sequence ID" value="MBF4766112.1"/>
    <property type="molecule type" value="Genomic_DNA"/>
</dbReference>
<name>A0A930VGE0_9ACTN</name>
<gene>
    <name evidence="3" type="ORF">ISU07_23495</name>
</gene>
<dbReference type="GO" id="GO:0016627">
    <property type="term" value="F:oxidoreductase activity, acting on the CH-CH group of donors"/>
    <property type="evidence" value="ECO:0007669"/>
    <property type="project" value="TreeGrafter"/>
</dbReference>
<organism evidence="3 4">
    <name type="scientific">Nocardioides islandensis</name>
    <dbReference type="NCBI Taxonomy" id="433663"/>
    <lineage>
        <taxon>Bacteria</taxon>
        <taxon>Bacillati</taxon>
        <taxon>Actinomycetota</taxon>
        <taxon>Actinomycetes</taxon>
        <taxon>Propionibacteriales</taxon>
        <taxon>Nocardioidaceae</taxon>
        <taxon>Nocardioides</taxon>
    </lineage>
</organism>
<comment type="caution">
    <text evidence="3">The sequence shown here is derived from an EMBL/GenBank/DDBJ whole genome shotgun (WGS) entry which is preliminary data.</text>
</comment>
<evidence type="ECO:0000313" key="3">
    <source>
        <dbReference type="EMBL" id="MBF4766112.1"/>
    </source>
</evidence>
<dbReference type="RefSeq" id="WP_194709291.1">
    <property type="nucleotide sequence ID" value="NZ_JADKPN010000023.1"/>
</dbReference>
<reference evidence="3" key="1">
    <citation type="submission" date="2020-11" db="EMBL/GenBank/DDBJ databases">
        <title>Nocardioides sp. nov., isolated from Soil of Cynanchum wilfordii Hemsley rhizosphere.</title>
        <authorList>
            <person name="Lee J.-S."/>
            <person name="Suh M.K."/>
            <person name="Kim J.-S."/>
        </authorList>
    </citation>
    <scope>NUCLEOTIDE SEQUENCE</scope>
    <source>
        <strain evidence="3">KCTC 19275</strain>
    </source>
</reference>
<keyword evidence="1" id="KW-0560">Oxidoreductase</keyword>
<dbReference type="SUPFAM" id="SSF50475">
    <property type="entry name" value="FMN-binding split barrel"/>
    <property type="match status" value="1"/>
</dbReference>
<dbReference type="PANTHER" id="PTHR35176:SF2">
    <property type="entry name" value="F420H(2)-DEPENDENT REDUCTASE RV1155"/>
    <property type="match status" value="1"/>
</dbReference>
<dbReference type="GO" id="GO:0070967">
    <property type="term" value="F:coenzyme F420 binding"/>
    <property type="evidence" value="ECO:0007669"/>
    <property type="project" value="TreeGrafter"/>
</dbReference>
<dbReference type="InterPro" id="IPR052019">
    <property type="entry name" value="F420H2_bilvrd_red/Heme_oxyg"/>
</dbReference>
<dbReference type="AlphaFoldDB" id="A0A930VGE0"/>
<dbReference type="InterPro" id="IPR012349">
    <property type="entry name" value="Split_barrel_FMN-bd"/>
</dbReference>
<feature type="domain" description="Pyridoxamine 5'-phosphate oxidase N-terminal" evidence="2">
    <location>
        <begin position="15"/>
        <end position="96"/>
    </location>
</feature>
<keyword evidence="4" id="KW-1185">Reference proteome</keyword>
<dbReference type="GO" id="GO:0005829">
    <property type="term" value="C:cytosol"/>
    <property type="evidence" value="ECO:0007669"/>
    <property type="project" value="TreeGrafter"/>
</dbReference>
<dbReference type="Pfam" id="PF01243">
    <property type="entry name" value="PNPOx_N"/>
    <property type="match status" value="1"/>
</dbReference>
<evidence type="ECO:0000313" key="4">
    <source>
        <dbReference type="Proteomes" id="UP000640489"/>
    </source>
</evidence>
<proteinExistence type="predicted"/>
<sequence>MTSDLAGFAALVPLDHGLSVVVTRRPDLTPQTSVVNAGVLAHPTTGVESVAFVSVARAHRLANLRRDATIAVVIRAGWQWVSVEGRASLIGPDDPESGVDDERMRVLYREIFGAAGGTHDDWDEYDRVMRAERRVAVFVAPSKVVS</sequence>
<dbReference type="Gene3D" id="2.30.110.10">
    <property type="entry name" value="Electron Transport, Fmn-binding Protein, Chain A"/>
    <property type="match status" value="1"/>
</dbReference>